<feature type="transmembrane region" description="Helical" evidence="1">
    <location>
        <begin position="12"/>
        <end position="30"/>
    </location>
</feature>
<organism evidence="2 3">
    <name type="scientific">Sporosarcina ureae</name>
    <dbReference type="NCBI Taxonomy" id="1571"/>
    <lineage>
        <taxon>Bacteria</taxon>
        <taxon>Bacillati</taxon>
        <taxon>Bacillota</taxon>
        <taxon>Bacilli</taxon>
        <taxon>Bacillales</taxon>
        <taxon>Caryophanaceae</taxon>
        <taxon>Sporosarcina</taxon>
    </lineage>
</organism>
<keyword evidence="1" id="KW-0812">Transmembrane</keyword>
<dbReference type="EMBL" id="CP015108">
    <property type="protein sequence ID" value="ARF14060.1"/>
    <property type="molecule type" value="Genomic_DNA"/>
</dbReference>
<name>A0ABM6JUY2_SPOUR</name>
<reference evidence="2 3" key="1">
    <citation type="submission" date="2016-04" db="EMBL/GenBank/DDBJ databases">
        <title>Comparative Genomics and Epigenetics of Sporosarcina ureae.</title>
        <authorList>
            <person name="Oliver A.S."/>
            <person name="Cooper K.K."/>
        </authorList>
    </citation>
    <scope>NUCLEOTIDE SEQUENCE [LARGE SCALE GENOMIC DNA]</scope>
    <source>
        <strain evidence="2 3">S204</strain>
    </source>
</reference>
<sequence length="64" mass="7672">MRIYFKERYKSYISITFGLLIGFIVATFLFDRTDYKSGFGAILFGLIIGELLFYSRWSKRQKRE</sequence>
<keyword evidence="3" id="KW-1185">Reference proteome</keyword>
<keyword evidence="1" id="KW-1133">Transmembrane helix</keyword>
<proteinExistence type="predicted"/>
<evidence type="ECO:0000256" key="1">
    <source>
        <dbReference type="SAM" id="Phobius"/>
    </source>
</evidence>
<evidence type="ECO:0000313" key="3">
    <source>
        <dbReference type="Proteomes" id="UP000192486"/>
    </source>
</evidence>
<gene>
    <name evidence="2" type="ORF">SporoS204_07830</name>
</gene>
<feature type="transmembrane region" description="Helical" evidence="1">
    <location>
        <begin position="36"/>
        <end position="54"/>
    </location>
</feature>
<dbReference type="Proteomes" id="UP000192486">
    <property type="component" value="Chromosome"/>
</dbReference>
<evidence type="ECO:0000313" key="2">
    <source>
        <dbReference type="EMBL" id="ARF14060.1"/>
    </source>
</evidence>
<accession>A0ABM6JUY2</accession>
<protein>
    <submittedName>
        <fullName evidence="2">Uncharacterized protein</fullName>
    </submittedName>
</protein>
<keyword evidence="1" id="KW-0472">Membrane</keyword>